<keyword evidence="2" id="KW-0863">Zinc-finger</keyword>
<evidence type="ECO:0000256" key="1">
    <source>
        <dbReference type="ARBA" id="ARBA00022723"/>
    </source>
</evidence>
<reference evidence="5" key="2">
    <citation type="submission" date="2025-09" db="UniProtKB">
        <authorList>
            <consortium name="Ensembl"/>
        </authorList>
    </citation>
    <scope>IDENTIFICATION</scope>
</reference>
<dbReference type="Pfam" id="PF13445">
    <property type="entry name" value="zf-RING_UBOX"/>
    <property type="match status" value="1"/>
</dbReference>
<evidence type="ECO:0000313" key="6">
    <source>
        <dbReference type="Proteomes" id="UP000261380"/>
    </source>
</evidence>
<name>A0A3B5LP44_9TELE</name>
<evidence type="ECO:0000256" key="2">
    <source>
        <dbReference type="ARBA" id="ARBA00022771"/>
    </source>
</evidence>
<reference evidence="5" key="1">
    <citation type="submission" date="2025-08" db="UniProtKB">
        <authorList>
            <consortium name="Ensembl"/>
        </authorList>
    </citation>
    <scope>IDENTIFICATION</scope>
</reference>
<sequence>MDLNVLEEDLCCPGCQDVFKDPVLLSCSHSFCKEMGSCPSLIWTPTRTYTPSFYD</sequence>
<feature type="domain" description="Zinc finger RING-type eukaryotic" evidence="4">
    <location>
        <begin position="12"/>
        <end position="34"/>
    </location>
</feature>
<organism evidence="5 6">
    <name type="scientific">Xiphophorus couchianus</name>
    <name type="common">Monterrey platyfish</name>
    <dbReference type="NCBI Taxonomy" id="32473"/>
    <lineage>
        <taxon>Eukaryota</taxon>
        <taxon>Metazoa</taxon>
        <taxon>Chordata</taxon>
        <taxon>Craniata</taxon>
        <taxon>Vertebrata</taxon>
        <taxon>Euteleostomi</taxon>
        <taxon>Actinopterygii</taxon>
        <taxon>Neopterygii</taxon>
        <taxon>Teleostei</taxon>
        <taxon>Neoteleostei</taxon>
        <taxon>Acanthomorphata</taxon>
        <taxon>Ovalentaria</taxon>
        <taxon>Atherinomorphae</taxon>
        <taxon>Cyprinodontiformes</taxon>
        <taxon>Poeciliidae</taxon>
        <taxon>Poeciliinae</taxon>
        <taxon>Xiphophorus</taxon>
    </lineage>
</organism>
<dbReference type="Proteomes" id="UP000261380">
    <property type="component" value="Unplaced"/>
</dbReference>
<dbReference type="STRING" id="32473.ENSXCOP00000011216"/>
<dbReference type="AlphaFoldDB" id="A0A3B5LP44"/>
<dbReference type="InterPro" id="IPR027370">
    <property type="entry name" value="Znf-RING_euk"/>
</dbReference>
<keyword evidence="6" id="KW-1185">Reference proteome</keyword>
<dbReference type="GO" id="GO:0008270">
    <property type="term" value="F:zinc ion binding"/>
    <property type="evidence" value="ECO:0007669"/>
    <property type="project" value="UniProtKB-KW"/>
</dbReference>
<keyword evidence="3" id="KW-0862">Zinc</keyword>
<dbReference type="Gene3D" id="3.30.40.10">
    <property type="entry name" value="Zinc/RING finger domain, C3HC4 (zinc finger)"/>
    <property type="match status" value="1"/>
</dbReference>
<accession>A0A3B5LP44</accession>
<keyword evidence="1" id="KW-0479">Metal-binding</keyword>
<dbReference type="SUPFAM" id="SSF57850">
    <property type="entry name" value="RING/U-box"/>
    <property type="match status" value="1"/>
</dbReference>
<protein>
    <recommendedName>
        <fullName evidence="4">Zinc finger RING-type eukaryotic domain-containing protein</fullName>
    </recommendedName>
</protein>
<evidence type="ECO:0000259" key="4">
    <source>
        <dbReference type="Pfam" id="PF13445"/>
    </source>
</evidence>
<evidence type="ECO:0000256" key="3">
    <source>
        <dbReference type="ARBA" id="ARBA00022833"/>
    </source>
</evidence>
<evidence type="ECO:0000313" key="5">
    <source>
        <dbReference type="Ensembl" id="ENSXCOP00000011216.1"/>
    </source>
</evidence>
<proteinExistence type="predicted"/>
<dbReference type="InterPro" id="IPR013083">
    <property type="entry name" value="Znf_RING/FYVE/PHD"/>
</dbReference>
<dbReference type="Ensembl" id="ENSXCOT00000011347.1">
    <property type="protein sequence ID" value="ENSXCOP00000011216.1"/>
    <property type="gene ID" value="ENSXCOG00000008484.1"/>
</dbReference>